<gene>
    <name evidence="1" type="ORF">EK21DRAFT_104045</name>
</gene>
<reference evidence="1" key="1">
    <citation type="journal article" date="2020" name="Stud. Mycol.">
        <title>101 Dothideomycetes genomes: a test case for predicting lifestyles and emergence of pathogens.</title>
        <authorList>
            <person name="Haridas S."/>
            <person name="Albert R."/>
            <person name="Binder M."/>
            <person name="Bloem J."/>
            <person name="Labutti K."/>
            <person name="Salamov A."/>
            <person name="Andreopoulos B."/>
            <person name="Baker S."/>
            <person name="Barry K."/>
            <person name="Bills G."/>
            <person name="Bluhm B."/>
            <person name="Cannon C."/>
            <person name="Castanera R."/>
            <person name="Culley D."/>
            <person name="Daum C."/>
            <person name="Ezra D."/>
            <person name="Gonzalez J."/>
            <person name="Henrissat B."/>
            <person name="Kuo A."/>
            <person name="Liang C."/>
            <person name="Lipzen A."/>
            <person name="Lutzoni F."/>
            <person name="Magnuson J."/>
            <person name="Mondo S."/>
            <person name="Nolan M."/>
            <person name="Ohm R."/>
            <person name="Pangilinan J."/>
            <person name="Park H.-J."/>
            <person name="Ramirez L."/>
            <person name="Alfaro M."/>
            <person name="Sun H."/>
            <person name="Tritt A."/>
            <person name="Yoshinaga Y."/>
            <person name="Zwiers L.-H."/>
            <person name="Turgeon B."/>
            <person name="Goodwin S."/>
            <person name="Spatafora J."/>
            <person name="Crous P."/>
            <person name="Grigoriev I."/>
        </authorList>
    </citation>
    <scope>NUCLEOTIDE SEQUENCE</scope>
    <source>
        <strain evidence="1">CBS 110217</strain>
    </source>
</reference>
<name>A0A9P4H005_9PLEO</name>
<dbReference type="InterPro" id="IPR032675">
    <property type="entry name" value="LRR_dom_sf"/>
</dbReference>
<dbReference type="Gene3D" id="3.80.10.10">
    <property type="entry name" value="Ribonuclease Inhibitor"/>
    <property type="match status" value="1"/>
</dbReference>
<keyword evidence="2" id="KW-1185">Reference proteome</keyword>
<comment type="caution">
    <text evidence="1">The sequence shown here is derived from an EMBL/GenBank/DDBJ whole genome shotgun (WGS) entry which is preliminary data.</text>
</comment>
<dbReference type="Proteomes" id="UP000799777">
    <property type="component" value="Unassembled WGS sequence"/>
</dbReference>
<protein>
    <submittedName>
        <fullName evidence="1">Uncharacterized protein</fullName>
    </submittedName>
</protein>
<dbReference type="AlphaFoldDB" id="A0A9P4H005"/>
<dbReference type="OrthoDB" id="3682270at2759"/>
<proteinExistence type="predicted"/>
<evidence type="ECO:0000313" key="1">
    <source>
        <dbReference type="EMBL" id="KAF2025301.1"/>
    </source>
</evidence>
<sequence length="294" mass="32980">MFQRINVLALQTLTIYATSGTAEIFRAMASSFAQGVARLQHLRLVRVPKSEAADVVNGLDVFLLSFSGLRSFRLHCDDCDLVDVDGIVNHGETLKVLSLVVGGIHRKEADKCFDAVDLQQIATACTALEQLCLNLYEIDTDRLESDVLGSLPGVPPVYNEFEEALSAISSIPKLRILRLTNAPNYRQVYHRSGELMHSFLRSLQRGEQRYAFKARADGVMQYLAEHGSKIQFLAFSPMEHLKKADNPDKHGHSWPDYYYYRGRLTDHKGADIAVARPLANWQEEFPDANVLGEV</sequence>
<dbReference type="EMBL" id="ML978269">
    <property type="protein sequence ID" value="KAF2025301.1"/>
    <property type="molecule type" value="Genomic_DNA"/>
</dbReference>
<evidence type="ECO:0000313" key="2">
    <source>
        <dbReference type="Proteomes" id="UP000799777"/>
    </source>
</evidence>
<organism evidence="1 2">
    <name type="scientific">Setomelanomma holmii</name>
    <dbReference type="NCBI Taxonomy" id="210430"/>
    <lineage>
        <taxon>Eukaryota</taxon>
        <taxon>Fungi</taxon>
        <taxon>Dikarya</taxon>
        <taxon>Ascomycota</taxon>
        <taxon>Pezizomycotina</taxon>
        <taxon>Dothideomycetes</taxon>
        <taxon>Pleosporomycetidae</taxon>
        <taxon>Pleosporales</taxon>
        <taxon>Pleosporineae</taxon>
        <taxon>Phaeosphaeriaceae</taxon>
        <taxon>Setomelanomma</taxon>
    </lineage>
</organism>
<accession>A0A9P4H005</accession>